<name>A0AA39H164_9BILA</name>
<gene>
    <name evidence="6" type="ORF">QR680_002089</name>
</gene>
<dbReference type="InterPro" id="IPR008952">
    <property type="entry name" value="Tetraspanin_EC2_sf"/>
</dbReference>
<dbReference type="Proteomes" id="UP001175271">
    <property type="component" value="Unassembled WGS sequence"/>
</dbReference>
<dbReference type="EMBL" id="JAUCMV010000005">
    <property type="protein sequence ID" value="KAK0397328.1"/>
    <property type="molecule type" value="Genomic_DNA"/>
</dbReference>
<protein>
    <recommendedName>
        <fullName evidence="8">Tetraspanin</fullName>
    </recommendedName>
</protein>
<dbReference type="Gene3D" id="1.10.1450.10">
    <property type="entry name" value="Tetraspanin"/>
    <property type="match status" value="1"/>
</dbReference>
<feature type="transmembrane region" description="Helical" evidence="5">
    <location>
        <begin position="402"/>
        <end position="421"/>
    </location>
</feature>
<keyword evidence="2 5" id="KW-0812">Transmembrane</keyword>
<comment type="caution">
    <text evidence="6">The sequence shown here is derived from an EMBL/GenBank/DDBJ whole genome shotgun (WGS) entry which is preliminary data.</text>
</comment>
<feature type="transmembrane region" description="Helical" evidence="5">
    <location>
        <begin position="12"/>
        <end position="34"/>
    </location>
</feature>
<dbReference type="SUPFAM" id="SSF48652">
    <property type="entry name" value="Tetraspanin"/>
    <property type="match status" value="2"/>
</dbReference>
<keyword evidence="7" id="KW-1185">Reference proteome</keyword>
<evidence type="ECO:0000256" key="4">
    <source>
        <dbReference type="ARBA" id="ARBA00023136"/>
    </source>
</evidence>
<proteinExistence type="predicted"/>
<sequence length="456" mass="52883">MYRGNKCPQYCMIIYSVAFWCSGFGILFLGIWMLAEPRRSYILDLVDFSEDDPLLRFGCYFAIVSGITTLFVGFLACCGAIKGARCLLTGFVAFVIFIFFAELSIGVFALFYRDKFRDNRMPHYLANFSTNRYNRDKWVTPLMDTIQFYIRSAEFKAHYQSLIKHNYGVHLESERNRRITDVIDKMQFFEKCCGMEGSDDWLHSHWRDSFLFLHSAEVSDITQSMQQPSTFEESKEKPNVPVTCCMSMRDATVRNPVPRSLARCQQPAVNRMWRHQTQQCCGGIGPKDYYGGYWYLTNKERGTQSFVPFSCCKQAQAARAWAIQPIDPMCSIYPYYSQAFNNSVHTEGCHKKLQEWFDQQVIIFAVVGFSLAAFQIIGICLAIIMCRHIHGYSYVEMKSVNLVFVVFLFLFAMSFGNAYILKRHYEYPRSIRTIYGMVPDFSAMMRVYGKRSDTGM</sequence>
<dbReference type="PANTHER" id="PTHR19282">
    <property type="entry name" value="TETRASPANIN"/>
    <property type="match status" value="1"/>
</dbReference>
<comment type="subcellular location">
    <subcellularLocation>
        <location evidence="1">Membrane</location>
        <topology evidence="1">Multi-pass membrane protein</topology>
    </subcellularLocation>
</comment>
<dbReference type="GO" id="GO:0005886">
    <property type="term" value="C:plasma membrane"/>
    <property type="evidence" value="ECO:0007669"/>
    <property type="project" value="TreeGrafter"/>
</dbReference>
<feature type="transmembrane region" description="Helical" evidence="5">
    <location>
        <begin position="88"/>
        <end position="112"/>
    </location>
</feature>
<evidence type="ECO:0000256" key="2">
    <source>
        <dbReference type="ARBA" id="ARBA00022692"/>
    </source>
</evidence>
<organism evidence="6 7">
    <name type="scientific">Steinernema hermaphroditum</name>
    <dbReference type="NCBI Taxonomy" id="289476"/>
    <lineage>
        <taxon>Eukaryota</taxon>
        <taxon>Metazoa</taxon>
        <taxon>Ecdysozoa</taxon>
        <taxon>Nematoda</taxon>
        <taxon>Chromadorea</taxon>
        <taxon>Rhabditida</taxon>
        <taxon>Tylenchina</taxon>
        <taxon>Panagrolaimomorpha</taxon>
        <taxon>Strongyloidoidea</taxon>
        <taxon>Steinernematidae</taxon>
        <taxon>Steinernema</taxon>
    </lineage>
</organism>
<accession>A0AA39H164</accession>
<dbReference type="PANTHER" id="PTHR19282:SF555">
    <property type="entry name" value="TETRASPANIN-2A"/>
    <property type="match status" value="1"/>
</dbReference>
<evidence type="ECO:0008006" key="8">
    <source>
        <dbReference type="Google" id="ProtNLM"/>
    </source>
</evidence>
<dbReference type="InterPro" id="IPR018499">
    <property type="entry name" value="Tetraspanin/Peripherin"/>
</dbReference>
<keyword evidence="3 5" id="KW-1133">Transmembrane helix</keyword>
<evidence type="ECO:0000313" key="6">
    <source>
        <dbReference type="EMBL" id="KAK0397328.1"/>
    </source>
</evidence>
<evidence type="ECO:0000256" key="3">
    <source>
        <dbReference type="ARBA" id="ARBA00022989"/>
    </source>
</evidence>
<feature type="transmembrane region" description="Helical" evidence="5">
    <location>
        <begin position="54"/>
        <end position="76"/>
    </location>
</feature>
<dbReference type="AlphaFoldDB" id="A0AA39H164"/>
<dbReference type="PRINTS" id="PR00259">
    <property type="entry name" value="TMFOUR"/>
</dbReference>
<dbReference type="Pfam" id="PF00335">
    <property type="entry name" value="Tetraspanin"/>
    <property type="match status" value="2"/>
</dbReference>
<feature type="transmembrane region" description="Helical" evidence="5">
    <location>
        <begin position="361"/>
        <end position="390"/>
    </location>
</feature>
<evidence type="ECO:0000313" key="7">
    <source>
        <dbReference type="Proteomes" id="UP001175271"/>
    </source>
</evidence>
<evidence type="ECO:0000256" key="5">
    <source>
        <dbReference type="SAM" id="Phobius"/>
    </source>
</evidence>
<evidence type="ECO:0000256" key="1">
    <source>
        <dbReference type="ARBA" id="ARBA00004141"/>
    </source>
</evidence>
<keyword evidence="4 5" id="KW-0472">Membrane</keyword>
<reference evidence="6" key="1">
    <citation type="submission" date="2023-06" db="EMBL/GenBank/DDBJ databases">
        <title>Genomic analysis of the entomopathogenic nematode Steinernema hermaphroditum.</title>
        <authorList>
            <person name="Schwarz E.M."/>
            <person name="Heppert J.K."/>
            <person name="Baniya A."/>
            <person name="Schwartz H.T."/>
            <person name="Tan C.-H."/>
            <person name="Antoshechkin I."/>
            <person name="Sternberg P.W."/>
            <person name="Goodrich-Blair H."/>
            <person name="Dillman A.R."/>
        </authorList>
    </citation>
    <scope>NUCLEOTIDE SEQUENCE</scope>
    <source>
        <strain evidence="6">PS9179</strain>
        <tissue evidence="6">Whole animal</tissue>
    </source>
</reference>